<keyword evidence="3" id="KW-1185">Reference proteome</keyword>
<organism evidence="2 3">
    <name type="scientific">Texas Phoenix palm phytoplasma</name>
    <dbReference type="NCBI Taxonomy" id="176709"/>
    <lineage>
        <taxon>Bacteria</taxon>
        <taxon>Bacillati</taxon>
        <taxon>Mycoplasmatota</taxon>
        <taxon>Mollicutes</taxon>
        <taxon>Acholeplasmatales</taxon>
        <taxon>Acholeplasmataceae</taxon>
        <taxon>Candidatus Phytoplasma</taxon>
        <taxon>16SrIV (Coconut lethal yellows group)</taxon>
    </lineage>
</organism>
<dbReference type="Gene3D" id="2.40.50.140">
    <property type="entry name" value="Nucleic acid-binding proteins"/>
    <property type="match status" value="1"/>
</dbReference>
<dbReference type="RefSeq" id="WP_138108044.1">
    <property type="nucleotide sequence ID" value="NZ_VBRA02000009.1"/>
</dbReference>
<dbReference type="EMBL" id="VBRA02000009">
    <property type="protein sequence ID" value="MBP3059472.1"/>
    <property type="molecule type" value="Genomic_DNA"/>
</dbReference>
<name>A0ABS5BL24_9MOLU</name>
<sequence>MEHKEHKKHKHHKKPQKFIGCVKWFRSDMGFGFITNIKPIRIDIDIEIDITEPVNNEDNCQQVKEWTTWDQNDIFCYHKSIIVGSKNEYNSPNNNDKHDSNFKQLQKGETVEFVIREIKGRPQAVDVVVVEEEKN</sequence>
<protein>
    <recommendedName>
        <fullName evidence="1">CSD domain-containing protein</fullName>
    </recommendedName>
</protein>
<dbReference type="PROSITE" id="PS51857">
    <property type="entry name" value="CSD_2"/>
    <property type="match status" value="1"/>
</dbReference>
<evidence type="ECO:0000313" key="2">
    <source>
        <dbReference type="EMBL" id="MBP3059472.1"/>
    </source>
</evidence>
<dbReference type="InterPro" id="IPR012340">
    <property type="entry name" value="NA-bd_OB-fold"/>
</dbReference>
<evidence type="ECO:0000313" key="3">
    <source>
        <dbReference type="Proteomes" id="UP001192346"/>
    </source>
</evidence>
<accession>A0ABS5BL24</accession>
<proteinExistence type="predicted"/>
<gene>
    <name evidence="2" type="ORF">FEF22_001600</name>
</gene>
<evidence type="ECO:0000259" key="1">
    <source>
        <dbReference type="PROSITE" id="PS51857"/>
    </source>
</evidence>
<feature type="domain" description="CSD" evidence="1">
    <location>
        <begin position="17"/>
        <end position="129"/>
    </location>
</feature>
<dbReference type="Proteomes" id="UP001192346">
    <property type="component" value="Unassembled WGS sequence"/>
</dbReference>
<comment type="caution">
    <text evidence="2">The sequence shown here is derived from an EMBL/GenBank/DDBJ whole genome shotgun (WGS) entry which is preliminary data.</text>
</comment>
<reference evidence="2" key="1">
    <citation type="submission" date="2019-10" db="EMBL/GenBank/DDBJ databases">
        <title>Whole Genome Sequencing and Characterization of Texas Phoenix Palm Decline Phytoplasma Belongs to Lethal Yellowing (16SrIV) Group.</title>
        <authorList>
            <person name="Bao M."/>
        </authorList>
    </citation>
    <scope>NUCLEOTIDE SEQUENCE [LARGE SCALE GENOMIC DNA]</scope>
    <source>
        <strain evidence="2">ACPD</strain>
    </source>
</reference>
<dbReference type="InterPro" id="IPR002059">
    <property type="entry name" value="CSP_DNA-bd"/>
</dbReference>